<keyword evidence="5" id="KW-1185">Reference proteome</keyword>
<evidence type="ECO:0000256" key="1">
    <source>
        <dbReference type="SAM" id="MobiDB-lite"/>
    </source>
</evidence>
<dbReference type="InterPro" id="IPR011058">
    <property type="entry name" value="Cyanovirin-N"/>
</dbReference>
<name>A0A9P4QQ00_9PLEO</name>
<feature type="region of interest" description="Disordered" evidence="1">
    <location>
        <begin position="156"/>
        <end position="176"/>
    </location>
</feature>
<dbReference type="InterPro" id="IPR036673">
    <property type="entry name" value="Cyanovirin-N_sf"/>
</dbReference>
<comment type="caution">
    <text evidence="4">The sequence shown here is derived from an EMBL/GenBank/DDBJ whole genome shotgun (WGS) entry which is preliminary data.</text>
</comment>
<protein>
    <submittedName>
        <fullName evidence="4">Cyanovirin-N</fullName>
    </submittedName>
</protein>
<dbReference type="Gene3D" id="2.30.60.10">
    <property type="entry name" value="Cyanovirin-N"/>
    <property type="match status" value="1"/>
</dbReference>
<dbReference type="SMART" id="SM01111">
    <property type="entry name" value="CVNH"/>
    <property type="match status" value="1"/>
</dbReference>
<dbReference type="OrthoDB" id="4672515at2759"/>
<dbReference type="SUPFAM" id="SSF51322">
    <property type="entry name" value="Cyanovirin-N"/>
    <property type="match status" value="1"/>
</dbReference>
<dbReference type="EMBL" id="ML996219">
    <property type="protein sequence ID" value="KAF2730370.1"/>
    <property type="molecule type" value="Genomic_DNA"/>
</dbReference>
<feature type="chain" id="PRO_5040286451" evidence="2">
    <location>
        <begin position="22"/>
        <end position="266"/>
    </location>
</feature>
<gene>
    <name evidence="4" type="ORF">EJ04DRAFT_445225</name>
</gene>
<reference evidence="4" key="1">
    <citation type="journal article" date="2020" name="Stud. Mycol.">
        <title>101 Dothideomycetes genomes: a test case for predicting lifestyles and emergence of pathogens.</title>
        <authorList>
            <person name="Haridas S."/>
            <person name="Albert R."/>
            <person name="Binder M."/>
            <person name="Bloem J."/>
            <person name="Labutti K."/>
            <person name="Salamov A."/>
            <person name="Andreopoulos B."/>
            <person name="Baker S."/>
            <person name="Barry K."/>
            <person name="Bills G."/>
            <person name="Bluhm B."/>
            <person name="Cannon C."/>
            <person name="Castanera R."/>
            <person name="Culley D."/>
            <person name="Daum C."/>
            <person name="Ezra D."/>
            <person name="Gonzalez J."/>
            <person name="Henrissat B."/>
            <person name="Kuo A."/>
            <person name="Liang C."/>
            <person name="Lipzen A."/>
            <person name="Lutzoni F."/>
            <person name="Magnuson J."/>
            <person name="Mondo S."/>
            <person name="Nolan M."/>
            <person name="Ohm R."/>
            <person name="Pangilinan J."/>
            <person name="Park H.-J."/>
            <person name="Ramirez L."/>
            <person name="Alfaro M."/>
            <person name="Sun H."/>
            <person name="Tritt A."/>
            <person name="Yoshinaga Y."/>
            <person name="Zwiers L.-H."/>
            <person name="Turgeon B."/>
            <person name="Goodwin S."/>
            <person name="Spatafora J."/>
            <person name="Crous P."/>
            <person name="Grigoriev I."/>
        </authorList>
    </citation>
    <scope>NUCLEOTIDE SEQUENCE</scope>
    <source>
        <strain evidence="4">CBS 125425</strain>
    </source>
</reference>
<dbReference type="Pfam" id="PF08881">
    <property type="entry name" value="CVNH"/>
    <property type="match status" value="1"/>
</dbReference>
<proteinExistence type="predicted"/>
<feature type="domain" description="Cyanovirin-N" evidence="3">
    <location>
        <begin position="28"/>
        <end position="128"/>
    </location>
</feature>
<dbReference type="Proteomes" id="UP000799444">
    <property type="component" value="Unassembled WGS sequence"/>
</dbReference>
<evidence type="ECO:0000256" key="2">
    <source>
        <dbReference type="SAM" id="SignalP"/>
    </source>
</evidence>
<evidence type="ECO:0000313" key="4">
    <source>
        <dbReference type="EMBL" id="KAF2730370.1"/>
    </source>
</evidence>
<accession>A0A9P4QQ00</accession>
<dbReference type="AlphaFoldDB" id="A0A9P4QQ00"/>
<evidence type="ECO:0000313" key="5">
    <source>
        <dbReference type="Proteomes" id="UP000799444"/>
    </source>
</evidence>
<evidence type="ECO:0000259" key="3">
    <source>
        <dbReference type="SMART" id="SM01111"/>
    </source>
</evidence>
<organism evidence="4 5">
    <name type="scientific">Polyplosphaeria fusca</name>
    <dbReference type="NCBI Taxonomy" id="682080"/>
    <lineage>
        <taxon>Eukaryota</taxon>
        <taxon>Fungi</taxon>
        <taxon>Dikarya</taxon>
        <taxon>Ascomycota</taxon>
        <taxon>Pezizomycotina</taxon>
        <taxon>Dothideomycetes</taxon>
        <taxon>Pleosporomycetidae</taxon>
        <taxon>Pleosporales</taxon>
        <taxon>Tetraplosphaeriaceae</taxon>
        <taxon>Polyplosphaeria</taxon>
    </lineage>
</organism>
<sequence length="266" mass="28480">MSFRHALIALASCAVVPLVLAGPLSTRAIGNDCTRIRLQGAWLVADCLTGQDSTTRIESTVWLASKIGNDNAILKWGVDGNYQRSCTDCQLTDGAKLTCSCRPNIGQPQSTTLDLDQHIRSYSGHLLSDLSGPRTAPRTTSSIKIPADVTWALAPGGESTFTENPTNSPPPAQDPDLSCRYNRITSDGLPAFCDNFRVPVSTPVWEQYRSMRAEAPGGAWAFEYYGGLDCAGEALKVVGPGGYGVCDVLSMNVVAVTVRPLWNADV</sequence>
<feature type="signal peptide" evidence="2">
    <location>
        <begin position="1"/>
        <end position="21"/>
    </location>
</feature>
<keyword evidence="2" id="KW-0732">Signal</keyword>